<feature type="region of interest" description="Disordered" evidence="1">
    <location>
        <begin position="1"/>
        <end position="52"/>
    </location>
</feature>
<accession>A0ABR0N5D9</accession>
<keyword evidence="3" id="KW-1185">Reference proteome</keyword>
<evidence type="ECO:0000256" key="1">
    <source>
        <dbReference type="SAM" id="MobiDB-lite"/>
    </source>
</evidence>
<sequence length="52" mass="6381">MQSTRIEKKKRKETDKEEKKEEAGKIVVKHEWHSLQDSNRKYQERIRREAKG</sequence>
<evidence type="ECO:0000313" key="3">
    <source>
        <dbReference type="Proteomes" id="UP001358586"/>
    </source>
</evidence>
<gene>
    <name evidence="2" type="ORF">PVK06_040400</name>
</gene>
<proteinExistence type="predicted"/>
<reference evidence="2 3" key="1">
    <citation type="submission" date="2023-03" db="EMBL/GenBank/DDBJ databases">
        <title>WGS of Gossypium arboreum.</title>
        <authorList>
            <person name="Yu D."/>
        </authorList>
    </citation>
    <scope>NUCLEOTIDE SEQUENCE [LARGE SCALE GENOMIC DNA]</scope>
    <source>
        <tissue evidence="2">Leaf</tissue>
    </source>
</reference>
<name>A0ABR0N5D9_GOSAR</name>
<evidence type="ECO:0000313" key="2">
    <source>
        <dbReference type="EMBL" id="KAK5785782.1"/>
    </source>
</evidence>
<dbReference type="Proteomes" id="UP001358586">
    <property type="component" value="Chromosome 11"/>
</dbReference>
<feature type="compositionally biased region" description="Basic and acidic residues" evidence="1">
    <location>
        <begin position="12"/>
        <end position="52"/>
    </location>
</feature>
<protein>
    <submittedName>
        <fullName evidence="2">Uncharacterized protein</fullName>
    </submittedName>
</protein>
<organism evidence="2 3">
    <name type="scientific">Gossypium arboreum</name>
    <name type="common">Tree cotton</name>
    <name type="synonym">Gossypium nanking</name>
    <dbReference type="NCBI Taxonomy" id="29729"/>
    <lineage>
        <taxon>Eukaryota</taxon>
        <taxon>Viridiplantae</taxon>
        <taxon>Streptophyta</taxon>
        <taxon>Embryophyta</taxon>
        <taxon>Tracheophyta</taxon>
        <taxon>Spermatophyta</taxon>
        <taxon>Magnoliopsida</taxon>
        <taxon>eudicotyledons</taxon>
        <taxon>Gunneridae</taxon>
        <taxon>Pentapetalae</taxon>
        <taxon>rosids</taxon>
        <taxon>malvids</taxon>
        <taxon>Malvales</taxon>
        <taxon>Malvaceae</taxon>
        <taxon>Malvoideae</taxon>
        <taxon>Gossypium</taxon>
    </lineage>
</organism>
<dbReference type="EMBL" id="JARKNE010000011">
    <property type="protein sequence ID" value="KAK5785782.1"/>
    <property type="molecule type" value="Genomic_DNA"/>
</dbReference>
<comment type="caution">
    <text evidence="2">The sequence shown here is derived from an EMBL/GenBank/DDBJ whole genome shotgun (WGS) entry which is preliminary data.</text>
</comment>